<dbReference type="Proteomes" id="UP000198901">
    <property type="component" value="Unassembled WGS sequence"/>
</dbReference>
<protein>
    <recommendedName>
        <fullName evidence="3">Type 1 periplasmic binding fold superfamily protein</fullName>
    </recommendedName>
</protein>
<evidence type="ECO:0008006" key="3">
    <source>
        <dbReference type="Google" id="ProtNLM"/>
    </source>
</evidence>
<proteinExistence type="predicted"/>
<sequence>MKLKFGLPVIALAALFYSCDKKEDPEPDENELITTIKLVLTSGTQTKTFLWKDLDGDGGKAPVITGDTLSKKTTYSYALTFLDESKTPAEDVTAEIREKANEHLVVFTPNPSNLLTVTITDKDSKNLPLGLSGTIATVDSTKNGVLKIRLRHQPGTKDGSAVPGSDDANIDFPIFIK</sequence>
<reference evidence="1 2" key="1">
    <citation type="submission" date="2016-10" db="EMBL/GenBank/DDBJ databases">
        <authorList>
            <person name="de Groot N.N."/>
        </authorList>
    </citation>
    <scope>NUCLEOTIDE SEQUENCE [LARGE SCALE GENOMIC DNA]</scope>
    <source>
        <strain evidence="1 2">DSM 21668</strain>
    </source>
</reference>
<dbReference type="STRING" id="563176.SAMN04488090_1747"/>
<evidence type="ECO:0000313" key="1">
    <source>
        <dbReference type="EMBL" id="SDL77876.1"/>
    </source>
</evidence>
<accession>A0A1G9MUA4</accession>
<organism evidence="1 2">
    <name type="scientific">Siphonobacter aquaeclarae</name>
    <dbReference type="NCBI Taxonomy" id="563176"/>
    <lineage>
        <taxon>Bacteria</taxon>
        <taxon>Pseudomonadati</taxon>
        <taxon>Bacteroidota</taxon>
        <taxon>Cytophagia</taxon>
        <taxon>Cytophagales</taxon>
        <taxon>Cytophagaceae</taxon>
        <taxon>Siphonobacter</taxon>
    </lineage>
</organism>
<evidence type="ECO:0000313" key="2">
    <source>
        <dbReference type="Proteomes" id="UP000198901"/>
    </source>
</evidence>
<name>A0A1G9MUA4_9BACT</name>
<dbReference type="PROSITE" id="PS51257">
    <property type="entry name" value="PROKAR_LIPOPROTEIN"/>
    <property type="match status" value="1"/>
</dbReference>
<dbReference type="AlphaFoldDB" id="A0A1G9MUA4"/>
<keyword evidence="2" id="KW-1185">Reference proteome</keyword>
<dbReference type="RefSeq" id="WP_093200541.1">
    <property type="nucleotide sequence ID" value="NZ_FNGS01000003.1"/>
</dbReference>
<gene>
    <name evidence="1" type="ORF">SAMN04488090_1747</name>
</gene>
<dbReference type="OrthoDB" id="713689at2"/>
<dbReference type="EMBL" id="FNGS01000003">
    <property type="protein sequence ID" value="SDL77876.1"/>
    <property type="molecule type" value="Genomic_DNA"/>
</dbReference>